<accession>A0A1I5A2P8</accession>
<keyword evidence="4 9" id="KW-0997">Cell inner membrane</keyword>
<feature type="transmembrane region" description="Helical" evidence="9">
    <location>
        <begin position="133"/>
        <end position="152"/>
    </location>
</feature>
<evidence type="ECO:0000256" key="5">
    <source>
        <dbReference type="ARBA" id="ARBA00022692"/>
    </source>
</evidence>
<evidence type="ECO:0000313" key="11">
    <source>
        <dbReference type="EMBL" id="SFN56666.1"/>
    </source>
</evidence>
<evidence type="ECO:0000256" key="1">
    <source>
        <dbReference type="ARBA" id="ARBA00004429"/>
    </source>
</evidence>
<evidence type="ECO:0000256" key="6">
    <source>
        <dbReference type="ARBA" id="ARBA00022989"/>
    </source>
</evidence>
<dbReference type="STRING" id="1005928.SAMN04487859_1057"/>
<keyword evidence="12" id="KW-1185">Reference proteome</keyword>
<protein>
    <recommendedName>
        <fullName evidence="9">TRAP transporter small permease protein</fullName>
    </recommendedName>
</protein>
<dbReference type="GO" id="GO:0015740">
    <property type="term" value="P:C4-dicarboxylate transport"/>
    <property type="evidence" value="ECO:0007669"/>
    <property type="project" value="TreeGrafter"/>
</dbReference>
<feature type="transmembrane region" description="Helical" evidence="9">
    <location>
        <begin position="91"/>
        <end position="113"/>
    </location>
</feature>
<dbReference type="InterPro" id="IPR055348">
    <property type="entry name" value="DctQ"/>
</dbReference>
<comment type="function">
    <text evidence="9">Part of the tripartite ATP-independent periplasmic (TRAP) transport system.</text>
</comment>
<evidence type="ECO:0000256" key="3">
    <source>
        <dbReference type="ARBA" id="ARBA00022475"/>
    </source>
</evidence>
<evidence type="ECO:0000256" key="9">
    <source>
        <dbReference type="RuleBase" id="RU369079"/>
    </source>
</evidence>
<keyword evidence="5 9" id="KW-0812">Transmembrane</keyword>
<keyword evidence="6 9" id="KW-1133">Transmembrane helix</keyword>
<evidence type="ECO:0000256" key="7">
    <source>
        <dbReference type="ARBA" id="ARBA00023136"/>
    </source>
</evidence>
<dbReference type="PANTHER" id="PTHR35011">
    <property type="entry name" value="2,3-DIKETO-L-GULONATE TRAP TRANSPORTER SMALL PERMEASE PROTEIN YIAM"/>
    <property type="match status" value="1"/>
</dbReference>
<feature type="transmembrane region" description="Helical" evidence="9">
    <location>
        <begin position="52"/>
        <end position="70"/>
    </location>
</feature>
<proteinExistence type="inferred from homology"/>
<dbReference type="Proteomes" id="UP000198599">
    <property type="component" value="Unassembled WGS sequence"/>
</dbReference>
<keyword evidence="7 9" id="KW-0472">Membrane</keyword>
<sequence>MSLSRMIALFERVVIFMAALGGAIVLIQMVWISYGVFTRYALNAPDRMVTEATALLLFPVAFAGLAYALREDAYPRVTMLTDRFGLRARKGFALLNMGLMLAVGLFFSLAAIKATTGAFKSGASSEILLWPRYAFWAPGAAALVLFSIYAALRFARLVVTPASDLKSEV</sequence>
<organism evidence="11 12">
    <name type="scientific">Roseovarius lutimaris</name>
    <dbReference type="NCBI Taxonomy" id="1005928"/>
    <lineage>
        <taxon>Bacteria</taxon>
        <taxon>Pseudomonadati</taxon>
        <taxon>Pseudomonadota</taxon>
        <taxon>Alphaproteobacteria</taxon>
        <taxon>Rhodobacterales</taxon>
        <taxon>Roseobacteraceae</taxon>
        <taxon>Roseovarius</taxon>
    </lineage>
</organism>
<dbReference type="OrthoDB" id="9153217at2"/>
<keyword evidence="3" id="KW-1003">Cell membrane</keyword>
<evidence type="ECO:0000256" key="2">
    <source>
        <dbReference type="ARBA" id="ARBA00022448"/>
    </source>
</evidence>
<dbReference type="EMBL" id="FOVP01000005">
    <property type="protein sequence ID" value="SFN56666.1"/>
    <property type="molecule type" value="Genomic_DNA"/>
</dbReference>
<dbReference type="Pfam" id="PF04290">
    <property type="entry name" value="DctQ"/>
    <property type="match status" value="1"/>
</dbReference>
<evidence type="ECO:0000259" key="10">
    <source>
        <dbReference type="Pfam" id="PF04290"/>
    </source>
</evidence>
<dbReference type="PANTHER" id="PTHR35011:SF10">
    <property type="entry name" value="TRAP TRANSPORTER SMALL PERMEASE PROTEIN"/>
    <property type="match status" value="1"/>
</dbReference>
<reference evidence="12" key="1">
    <citation type="submission" date="2016-10" db="EMBL/GenBank/DDBJ databases">
        <authorList>
            <person name="Varghese N."/>
            <person name="Submissions S."/>
        </authorList>
    </citation>
    <scope>NUCLEOTIDE SEQUENCE [LARGE SCALE GENOMIC DNA]</scope>
    <source>
        <strain evidence="12">DSM 28463</strain>
    </source>
</reference>
<feature type="domain" description="Tripartite ATP-independent periplasmic transporters DctQ component" evidence="10">
    <location>
        <begin position="29"/>
        <end position="157"/>
    </location>
</feature>
<dbReference type="GO" id="GO:0022857">
    <property type="term" value="F:transmembrane transporter activity"/>
    <property type="evidence" value="ECO:0007669"/>
    <property type="project" value="UniProtKB-UniRule"/>
</dbReference>
<comment type="subcellular location">
    <subcellularLocation>
        <location evidence="1 9">Cell inner membrane</location>
        <topology evidence="1 9">Multi-pass membrane protein</topology>
    </subcellularLocation>
</comment>
<name>A0A1I5A2P8_9RHOB</name>
<dbReference type="InterPro" id="IPR007387">
    <property type="entry name" value="TRAP_DctQ"/>
</dbReference>
<evidence type="ECO:0000256" key="4">
    <source>
        <dbReference type="ARBA" id="ARBA00022519"/>
    </source>
</evidence>
<keyword evidence="2 9" id="KW-0813">Transport</keyword>
<dbReference type="AlphaFoldDB" id="A0A1I5A2P8"/>
<feature type="transmembrane region" description="Helical" evidence="9">
    <location>
        <begin position="12"/>
        <end position="32"/>
    </location>
</feature>
<evidence type="ECO:0000256" key="8">
    <source>
        <dbReference type="ARBA" id="ARBA00038436"/>
    </source>
</evidence>
<dbReference type="RefSeq" id="WP_092835554.1">
    <property type="nucleotide sequence ID" value="NZ_FOVP01000005.1"/>
</dbReference>
<dbReference type="GO" id="GO:0005886">
    <property type="term" value="C:plasma membrane"/>
    <property type="evidence" value="ECO:0007669"/>
    <property type="project" value="UniProtKB-SubCell"/>
</dbReference>
<gene>
    <name evidence="11" type="ORF">SAMN04487859_1057</name>
</gene>
<comment type="similarity">
    <text evidence="8 9">Belongs to the TRAP transporter small permease family.</text>
</comment>
<comment type="subunit">
    <text evidence="9">The complex comprises the extracytoplasmic solute receptor protein and the two transmembrane proteins.</text>
</comment>
<evidence type="ECO:0000313" key="12">
    <source>
        <dbReference type="Proteomes" id="UP000198599"/>
    </source>
</evidence>